<evidence type="ECO:0000313" key="3">
    <source>
        <dbReference type="Proteomes" id="UP000799536"/>
    </source>
</evidence>
<dbReference type="Gene3D" id="3.30.70.100">
    <property type="match status" value="1"/>
</dbReference>
<sequence length="108" mass="12261">MTEIVRYTLFKISDAAYIQEAVEKYSTLSERAEKSDEKYILHADAKPLIADPRSQGFTLIATTIFGTKADMDYYDNECTAHQEIKALLKGKVSEPPCVLYMKVETLDM</sequence>
<keyword evidence="3" id="KW-1185">Reference proteome</keyword>
<reference evidence="2" key="1">
    <citation type="journal article" date="2020" name="Stud. Mycol.">
        <title>101 Dothideomycetes genomes: a test case for predicting lifestyles and emergence of pathogens.</title>
        <authorList>
            <person name="Haridas S."/>
            <person name="Albert R."/>
            <person name="Binder M."/>
            <person name="Bloem J."/>
            <person name="Labutti K."/>
            <person name="Salamov A."/>
            <person name="Andreopoulos B."/>
            <person name="Baker S."/>
            <person name="Barry K."/>
            <person name="Bills G."/>
            <person name="Bluhm B."/>
            <person name="Cannon C."/>
            <person name="Castanera R."/>
            <person name="Culley D."/>
            <person name="Daum C."/>
            <person name="Ezra D."/>
            <person name="Gonzalez J."/>
            <person name="Henrissat B."/>
            <person name="Kuo A."/>
            <person name="Liang C."/>
            <person name="Lipzen A."/>
            <person name="Lutzoni F."/>
            <person name="Magnuson J."/>
            <person name="Mondo S."/>
            <person name="Nolan M."/>
            <person name="Ohm R."/>
            <person name="Pangilinan J."/>
            <person name="Park H.-J."/>
            <person name="Ramirez L."/>
            <person name="Alfaro M."/>
            <person name="Sun H."/>
            <person name="Tritt A."/>
            <person name="Yoshinaga Y."/>
            <person name="Zwiers L.-H."/>
            <person name="Turgeon B."/>
            <person name="Goodwin S."/>
            <person name="Spatafora J."/>
            <person name="Crous P."/>
            <person name="Grigoriev I."/>
        </authorList>
    </citation>
    <scope>NUCLEOTIDE SEQUENCE</scope>
    <source>
        <strain evidence="2">ATCC 74209</strain>
    </source>
</reference>
<organism evidence="2 3">
    <name type="scientific">Delitschia confertaspora ATCC 74209</name>
    <dbReference type="NCBI Taxonomy" id="1513339"/>
    <lineage>
        <taxon>Eukaryota</taxon>
        <taxon>Fungi</taxon>
        <taxon>Dikarya</taxon>
        <taxon>Ascomycota</taxon>
        <taxon>Pezizomycotina</taxon>
        <taxon>Dothideomycetes</taxon>
        <taxon>Pleosporomycetidae</taxon>
        <taxon>Pleosporales</taxon>
        <taxon>Delitschiaceae</taxon>
        <taxon>Delitschia</taxon>
    </lineage>
</organism>
<dbReference type="InterPro" id="IPR013097">
    <property type="entry name" value="Dabb"/>
</dbReference>
<dbReference type="PROSITE" id="PS51502">
    <property type="entry name" value="S_R_A_B_BARREL"/>
    <property type="match status" value="1"/>
</dbReference>
<name>A0A9P4N379_9PLEO</name>
<dbReference type="SMART" id="SM00886">
    <property type="entry name" value="Dabb"/>
    <property type="match status" value="1"/>
</dbReference>
<comment type="caution">
    <text evidence="2">The sequence shown here is derived from an EMBL/GenBank/DDBJ whole genome shotgun (WGS) entry which is preliminary data.</text>
</comment>
<evidence type="ECO:0000259" key="1">
    <source>
        <dbReference type="PROSITE" id="PS51502"/>
    </source>
</evidence>
<dbReference type="EMBL" id="ML993853">
    <property type="protein sequence ID" value="KAF2205535.1"/>
    <property type="molecule type" value="Genomic_DNA"/>
</dbReference>
<dbReference type="OrthoDB" id="3830014at2759"/>
<feature type="domain" description="Stress-response A/B barrel" evidence="1">
    <location>
        <begin position="4"/>
        <end position="101"/>
    </location>
</feature>
<gene>
    <name evidence="2" type="ORF">GQ43DRAFT_299327</name>
</gene>
<dbReference type="InterPro" id="IPR011008">
    <property type="entry name" value="Dimeric_a/b-barrel"/>
</dbReference>
<accession>A0A9P4N379</accession>
<dbReference type="AlphaFoldDB" id="A0A9P4N379"/>
<proteinExistence type="predicted"/>
<dbReference type="SUPFAM" id="SSF54909">
    <property type="entry name" value="Dimeric alpha+beta barrel"/>
    <property type="match status" value="1"/>
</dbReference>
<dbReference type="Proteomes" id="UP000799536">
    <property type="component" value="Unassembled WGS sequence"/>
</dbReference>
<evidence type="ECO:0000313" key="2">
    <source>
        <dbReference type="EMBL" id="KAF2205535.1"/>
    </source>
</evidence>
<protein>
    <recommendedName>
        <fullName evidence="1">Stress-response A/B barrel domain-containing protein</fullName>
    </recommendedName>
</protein>